<evidence type="ECO:0000256" key="2">
    <source>
        <dbReference type="ARBA" id="ARBA00009975"/>
    </source>
</evidence>
<dbReference type="SUPFAM" id="SSF51735">
    <property type="entry name" value="NAD(P)-binding Rossmann-fold domains"/>
    <property type="match status" value="1"/>
</dbReference>
<dbReference type="PRINTS" id="PR00079">
    <property type="entry name" value="G6PDHDRGNASE"/>
</dbReference>
<evidence type="ECO:0000256" key="3">
    <source>
        <dbReference type="ARBA" id="ARBA00022526"/>
    </source>
</evidence>
<feature type="binding site" evidence="7">
    <location>
        <position position="44"/>
    </location>
    <ligand>
        <name>NADP(+)</name>
        <dbReference type="ChEBI" id="CHEBI:58349"/>
    </ligand>
</feature>
<feature type="binding site" evidence="7">
    <location>
        <position position="152"/>
    </location>
    <ligand>
        <name>NADP(+)</name>
        <dbReference type="ChEBI" id="CHEBI:58349"/>
    </ligand>
</feature>
<comment type="pathway">
    <text evidence="1 7">Carbohydrate degradation; pentose phosphate pathway; D-ribulose 5-phosphate from D-glucose 6-phosphate (oxidative stage): step 1/3.</text>
</comment>
<dbReference type="Gene3D" id="3.30.360.10">
    <property type="entry name" value="Dihydrodipicolinate Reductase, domain 2"/>
    <property type="match status" value="1"/>
</dbReference>
<organism evidence="10 11">
    <name type="scientific">candidate division WWE3 bacterium CG_4_10_14_0_2_um_filter_41_14</name>
    <dbReference type="NCBI Taxonomy" id="1975072"/>
    <lineage>
        <taxon>Bacteria</taxon>
        <taxon>Katanobacteria</taxon>
    </lineage>
</organism>
<evidence type="ECO:0000313" key="10">
    <source>
        <dbReference type="EMBL" id="PIZ46097.1"/>
    </source>
</evidence>
<feature type="binding site" evidence="7">
    <location>
        <position position="220"/>
    </location>
    <ligand>
        <name>substrate</name>
    </ligand>
</feature>
<dbReference type="UniPathway" id="UPA00115">
    <property type="reaction ID" value="UER00408"/>
</dbReference>
<evidence type="ECO:0000256" key="5">
    <source>
        <dbReference type="ARBA" id="ARBA00023002"/>
    </source>
</evidence>
<dbReference type="InterPro" id="IPR019796">
    <property type="entry name" value="G6P_DH_AS"/>
</dbReference>
<keyword evidence="6 7" id="KW-0119">Carbohydrate metabolism</keyword>
<sequence>MDPFVLVIFGITSNLAKIKLIPALYDLEAANLLPDNMIIVGVARSPKTKSEIEEYIRSVLLLKNRHHNHPIDEAIQEKLVLKVNYVDGNVKDKTFYPRLSAKLNELTANNTLCTNRLFYLATYPNLYEAILENLTTHQLHENCGWVRLMIEKPIGNDLLSAQRVNKTLATYFTEDQIFRLDHYLGKETMQNILAFRFANGLFEHLMNSECIDHIQVTAAEDFGIGQRGEYFDKVGMLKDVGQNHLLQMLTFAAMDKPNSWSNQDITDKRIEFLNSIKPDITRFSLGQYSGYQQSDYTHETSQTDTFFAFKATIENKRYQSLPVYFRGGKELKQTVTEISIVFKPSRDRILTHLAGGDSPNVLIYRIQPNEGIVMRLLTKTQSHDLSLEQTYMQFCYKDYAPKSPDPYERLIMDAFRGDQTFFVDAPEVEAQWAITDQLSKQNVAPTLYDKGTWGPKTADDVITPDGRTWLEPSLLFCRL</sequence>
<dbReference type="GO" id="GO:0050661">
    <property type="term" value="F:NADP binding"/>
    <property type="evidence" value="ECO:0007669"/>
    <property type="project" value="UniProtKB-UniRule"/>
</dbReference>
<dbReference type="PIRSF" id="PIRSF000110">
    <property type="entry name" value="G6PD"/>
    <property type="match status" value="1"/>
</dbReference>
<evidence type="ECO:0000259" key="8">
    <source>
        <dbReference type="Pfam" id="PF00479"/>
    </source>
</evidence>
<comment type="similarity">
    <text evidence="2 7">Belongs to the glucose-6-phosphate dehydrogenase family.</text>
</comment>
<evidence type="ECO:0000256" key="4">
    <source>
        <dbReference type="ARBA" id="ARBA00022857"/>
    </source>
</evidence>
<dbReference type="GO" id="GO:0009051">
    <property type="term" value="P:pentose-phosphate shunt, oxidative branch"/>
    <property type="evidence" value="ECO:0007669"/>
    <property type="project" value="TreeGrafter"/>
</dbReference>
<dbReference type="EC" id="1.1.1.49" evidence="7"/>
<name>A0A2M7TIB4_UNCKA</name>
<dbReference type="SUPFAM" id="SSF55347">
    <property type="entry name" value="Glyceraldehyde-3-phosphate dehydrogenase-like, C-terminal domain"/>
    <property type="match status" value="1"/>
</dbReference>
<dbReference type="GO" id="GO:0006006">
    <property type="term" value="P:glucose metabolic process"/>
    <property type="evidence" value="ECO:0007669"/>
    <property type="project" value="UniProtKB-KW"/>
</dbReference>
<reference evidence="11" key="1">
    <citation type="submission" date="2017-09" db="EMBL/GenBank/DDBJ databases">
        <title>Depth-based differentiation of microbial function through sediment-hosted aquifers and enrichment of novel symbionts in the deep terrestrial subsurface.</title>
        <authorList>
            <person name="Probst A.J."/>
            <person name="Ladd B."/>
            <person name="Jarett J.K."/>
            <person name="Geller-Mcgrath D.E."/>
            <person name="Sieber C.M.K."/>
            <person name="Emerson J.B."/>
            <person name="Anantharaman K."/>
            <person name="Thomas B.C."/>
            <person name="Malmstrom R."/>
            <person name="Stieglmeier M."/>
            <person name="Klingl A."/>
            <person name="Woyke T."/>
            <person name="Ryan C.M."/>
            <person name="Banfield J.F."/>
        </authorList>
    </citation>
    <scope>NUCLEOTIDE SEQUENCE [LARGE SCALE GENOMIC DNA]</scope>
</reference>
<feature type="binding site" evidence="7">
    <location>
        <position position="186"/>
    </location>
    <ligand>
        <name>substrate</name>
    </ligand>
</feature>
<dbReference type="InterPro" id="IPR022674">
    <property type="entry name" value="G6P_DH_NAD-bd"/>
</dbReference>
<feature type="active site" description="Proton acceptor" evidence="7">
    <location>
        <position position="244"/>
    </location>
</feature>
<dbReference type="Proteomes" id="UP000228920">
    <property type="component" value="Unassembled WGS sequence"/>
</dbReference>
<dbReference type="InterPro" id="IPR001282">
    <property type="entry name" value="G6P_DH"/>
</dbReference>
<comment type="caution">
    <text evidence="10">The sequence shown here is derived from an EMBL/GenBank/DDBJ whole genome shotgun (WGS) entry which is preliminary data.</text>
</comment>
<feature type="domain" description="Glucose-6-phosphate dehydrogenase NAD-binding" evidence="8">
    <location>
        <begin position="7"/>
        <end position="191"/>
    </location>
</feature>
<keyword evidence="4 7" id="KW-0521">NADP</keyword>
<dbReference type="HAMAP" id="MF_00966">
    <property type="entry name" value="G6PD"/>
    <property type="match status" value="1"/>
</dbReference>
<protein>
    <recommendedName>
        <fullName evidence="7">Glucose-6-phosphate 1-dehydrogenase</fullName>
        <shortName evidence="7">G6PD</shortName>
        <ecNumber evidence="7">1.1.1.49</ecNumber>
    </recommendedName>
</protein>
<dbReference type="GO" id="GO:0004345">
    <property type="term" value="F:glucose-6-phosphate dehydrogenase activity"/>
    <property type="evidence" value="ECO:0007669"/>
    <property type="project" value="UniProtKB-UniRule"/>
</dbReference>
<dbReference type="Pfam" id="PF00479">
    <property type="entry name" value="G6PD_N"/>
    <property type="match status" value="1"/>
</dbReference>
<proteinExistence type="inferred from homology"/>
<dbReference type="AlphaFoldDB" id="A0A2M7TIB4"/>
<feature type="binding site" evidence="7">
    <location>
        <position position="329"/>
    </location>
    <ligand>
        <name>substrate</name>
    </ligand>
</feature>
<evidence type="ECO:0000256" key="6">
    <source>
        <dbReference type="ARBA" id="ARBA00023277"/>
    </source>
</evidence>
<dbReference type="PANTHER" id="PTHR23429">
    <property type="entry name" value="GLUCOSE-6-PHOSPHATE 1-DEHYDROGENASE G6PD"/>
    <property type="match status" value="1"/>
</dbReference>
<comment type="caution">
    <text evidence="7">Lacks conserved residue(s) required for the propagation of feature annotation.</text>
</comment>
<evidence type="ECO:0000256" key="1">
    <source>
        <dbReference type="ARBA" id="ARBA00004937"/>
    </source>
</evidence>
<evidence type="ECO:0000313" key="11">
    <source>
        <dbReference type="Proteomes" id="UP000228920"/>
    </source>
</evidence>
<evidence type="ECO:0000256" key="7">
    <source>
        <dbReference type="HAMAP-Rule" id="MF_00966"/>
    </source>
</evidence>
<dbReference type="Gene3D" id="3.40.50.720">
    <property type="entry name" value="NAD(P)-binding Rossmann-like Domain"/>
    <property type="match status" value="1"/>
</dbReference>
<comment type="catalytic activity">
    <reaction evidence="7">
        <text>D-glucose 6-phosphate + NADP(+) = 6-phospho-D-glucono-1,5-lactone + NADPH + H(+)</text>
        <dbReference type="Rhea" id="RHEA:15841"/>
        <dbReference type="ChEBI" id="CHEBI:15378"/>
        <dbReference type="ChEBI" id="CHEBI:57783"/>
        <dbReference type="ChEBI" id="CHEBI:57955"/>
        <dbReference type="ChEBI" id="CHEBI:58349"/>
        <dbReference type="ChEBI" id="CHEBI:61548"/>
        <dbReference type="EC" id="1.1.1.49"/>
    </reaction>
</comment>
<dbReference type="InterPro" id="IPR036291">
    <property type="entry name" value="NAD(P)-bd_dom_sf"/>
</dbReference>
<accession>A0A2M7TIB4</accession>
<feature type="binding site" evidence="7">
    <location>
        <position position="182"/>
    </location>
    <ligand>
        <name>substrate</name>
    </ligand>
</feature>
<evidence type="ECO:0000259" key="9">
    <source>
        <dbReference type="Pfam" id="PF02781"/>
    </source>
</evidence>
<dbReference type="Pfam" id="PF02781">
    <property type="entry name" value="G6PD_C"/>
    <property type="match status" value="1"/>
</dbReference>
<dbReference type="EMBL" id="PFNL01000112">
    <property type="protein sequence ID" value="PIZ46097.1"/>
    <property type="molecule type" value="Genomic_DNA"/>
</dbReference>
<dbReference type="PROSITE" id="PS00069">
    <property type="entry name" value="G6P_DEHYDROGENASE"/>
    <property type="match status" value="1"/>
</dbReference>
<comment type="function">
    <text evidence="7">Catalyzes the oxidation of glucose 6-phosphate to 6-phosphogluconolactone.</text>
</comment>
<dbReference type="NCBIfam" id="TIGR00871">
    <property type="entry name" value="zwf"/>
    <property type="match status" value="1"/>
</dbReference>
<gene>
    <name evidence="7 10" type="primary">zwf</name>
    <name evidence="10" type="ORF">COY32_04035</name>
</gene>
<dbReference type="GO" id="GO:0005829">
    <property type="term" value="C:cytosol"/>
    <property type="evidence" value="ECO:0007669"/>
    <property type="project" value="TreeGrafter"/>
</dbReference>
<keyword evidence="3 7" id="KW-0313">Glucose metabolism</keyword>
<feature type="binding site" evidence="7">
    <location>
        <position position="239"/>
    </location>
    <ligand>
        <name>substrate</name>
    </ligand>
</feature>
<keyword evidence="5 7" id="KW-0560">Oxidoreductase</keyword>
<dbReference type="InterPro" id="IPR022675">
    <property type="entry name" value="G6P_DH_C"/>
</dbReference>
<feature type="domain" description="Glucose-6-phosphate dehydrogenase C-terminal" evidence="9">
    <location>
        <begin position="193"/>
        <end position="469"/>
    </location>
</feature>
<dbReference type="PANTHER" id="PTHR23429:SF0">
    <property type="entry name" value="GLUCOSE-6-PHOSPHATE 1-DEHYDROGENASE"/>
    <property type="match status" value="1"/>
</dbReference>